<keyword evidence="6" id="KW-1185">Reference proteome</keyword>
<evidence type="ECO:0000313" key="6">
    <source>
        <dbReference type="Proteomes" id="UP000829476"/>
    </source>
</evidence>
<organism evidence="5 6">
    <name type="scientific">Zhouia spongiae</name>
    <dbReference type="NCBI Taxonomy" id="2202721"/>
    <lineage>
        <taxon>Bacteria</taxon>
        <taxon>Pseudomonadati</taxon>
        <taxon>Bacteroidota</taxon>
        <taxon>Flavobacteriia</taxon>
        <taxon>Flavobacteriales</taxon>
        <taxon>Flavobacteriaceae</taxon>
        <taxon>Zhouia</taxon>
    </lineage>
</organism>
<evidence type="ECO:0000313" key="5">
    <source>
        <dbReference type="EMBL" id="UNZ00025.1"/>
    </source>
</evidence>
<dbReference type="PRINTS" id="PR00778">
    <property type="entry name" value="HTHARSR"/>
</dbReference>
<protein>
    <submittedName>
        <fullName evidence="5">Metalloregulator ArsR/SmtB family transcription factor</fullName>
    </submittedName>
</protein>
<dbReference type="SMART" id="SM00418">
    <property type="entry name" value="HTH_ARSR"/>
    <property type="match status" value="1"/>
</dbReference>
<sequence length="104" mass="11725">MGFTKSVIHTIAQNELAKVFKALSHPARIAIMEYISENPGCICTDLVQTMELAQSTISQHLNELKAANLLEGEIRGKKMCYTINLDKWYGTKQLINDYFISTSK</sequence>
<dbReference type="NCBIfam" id="NF033788">
    <property type="entry name" value="HTH_metalloreg"/>
    <property type="match status" value="1"/>
</dbReference>
<dbReference type="EMBL" id="CP094326">
    <property type="protein sequence ID" value="UNZ00025.1"/>
    <property type="molecule type" value="Genomic_DNA"/>
</dbReference>
<dbReference type="InterPro" id="IPR051081">
    <property type="entry name" value="HTH_MetalResp_TranReg"/>
</dbReference>
<evidence type="ECO:0000256" key="3">
    <source>
        <dbReference type="ARBA" id="ARBA00023163"/>
    </source>
</evidence>
<dbReference type="Pfam" id="PF01022">
    <property type="entry name" value="HTH_5"/>
    <property type="match status" value="1"/>
</dbReference>
<dbReference type="PANTHER" id="PTHR33154:SF15">
    <property type="entry name" value="REGULATORY PROTEIN ARSR"/>
    <property type="match status" value="1"/>
</dbReference>
<dbReference type="InterPro" id="IPR036390">
    <property type="entry name" value="WH_DNA-bd_sf"/>
</dbReference>
<evidence type="ECO:0000256" key="2">
    <source>
        <dbReference type="ARBA" id="ARBA00023125"/>
    </source>
</evidence>
<proteinExistence type="predicted"/>
<dbReference type="PANTHER" id="PTHR33154">
    <property type="entry name" value="TRANSCRIPTIONAL REGULATOR, ARSR FAMILY"/>
    <property type="match status" value="1"/>
</dbReference>
<dbReference type="Proteomes" id="UP000829476">
    <property type="component" value="Chromosome"/>
</dbReference>
<dbReference type="InterPro" id="IPR001845">
    <property type="entry name" value="HTH_ArsR_DNA-bd_dom"/>
</dbReference>
<dbReference type="RefSeq" id="WP_242938392.1">
    <property type="nucleotide sequence ID" value="NZ_CP094326.1"/>
</dbReference>
<dbReference type="InterPro" id="IPR036388">
    <property type="entry name" value="WH-like_DNA-bd_sf"/>
</dbReference>
<dbReference type="Gene3D" id="1.10.10.10">
    <property type="entry name" value="Winged helix-like DNA-binding domain superfamily/Winged helix DNA-binding domain"/>
    <property type="match status" value="1"/>
</dbReference>
<dbReference type="InterPro" id="IPR011991">
    <property type="entry name" value="ArsR-like_HTH"/>
</dbReference>
<keyword evidence="2" id="KW-0238">DNA-binding</keyword>
<feature type="domain" description="HTH arsR-type" evidence="4">
    <location>
        <begin position="8"/>
        <end position="104"/>
    </location>
</feature>
<keyword evidence="3" id="KW-0804">Transcription</keyword>
<reference evidence="5 6" key="1">
    <citation type="journal article" date="2018" name="Int. J. Syst. Evol. Microbiol.">
        <title>Zhouia spongiae sp. nov., isolated from a marine sponge.</title>
        <authorList>
            <person name="Zhuang L."/>
            <person name="Lin B."/>
            <person name="Qin F."/>
            <person name="Luo L."/>
        </authorList>
    </citation>
    <scope>NUCLEOTIDE SEQUENCE [LARGE SCALE GENOMIC DNA]</scope>
    <source>
        <strain evidence="5 6">HN-Y44</strain>
    </source>
</reference>
<name>A0ABY3YQJ1_9FLAO</name>
<evidence type="ECO:0000256" key="1">
    <source>
        <dbReference type="ARBA" id="ARBA00023015"/>
    </source>
</evidence>
<dbReference type="CDD" id="cd00090">
    <property type="entry name" value="HTH_ARSR"/>
    <property type="match status" value="1"/>
</dbReference>
<dbReference type="PROSITE" id="PS50987">
    <property type="entry name" value="HTH_ARSR_2"/>
    <property type="match status" value="1"/>
</dbReference>
<keyword evidence="1" id="KW-0805">Transcription regulation</keyword>
<accession>A0ABY3YQJ1</accession>
<evidence type="ECO:0000259" key="4">
    <source>
        <dbReference type="PROSITE" id="PS50987"/>
    </source>
</evidence>
<dbReference type="SUPFAM" id="SSF46785">
    <property type="entry name" value="Winged helix' DNA-binding domain"/>
    <property type="match status" value="1"/>
</dbReference>
<gene>
    <name evidence="5" type="ORF">MQE36_06665</name>
</gene>